<protein>
    <submittedName>
        <fullName evidence="2">Uncharacterized protein</fullName>
    </submittedName>
</protein>
<organism evidence="2 3">
    <name type="scientific">Pleuronectes platessa</name>
    <name type="common">European plaice</name>
    <dbReference type="NCBI Taxonomy" id="8262"/>
    <lineage>
        <taxon>Eukaryota</taxon>
        <taxon>Metazoa</taxon>
        <taxon>Chordata</taxon>
        <taxon>Craniata</taxon>
        <taxon>Vertebrata</taxon>
        <taxon>Euteleostomi</taxon>
        <taxon>Actinopterygii</taxon>
        <taxon>Neopterygii</taxon>
        <taxon>Teleostei</taxon>
        <taxon>Neoteleostei</taxon>
        <taxon>Acanthomorphata</taxon>
        <taxon>Carangaria</taxon>
        <taxon>Pleuronectiformes</taxon>
        <taxon>Pleuronectoidei</taxon>
        <taxon>Pleuronectidae</taxon>
        <taxon>Pleuronectes</taxon>
    </lineage>
</organism>
<feature type="region of interest" description="Disordered" evidence="1">
    <location>
        <begin position="1"/>
        <end position="30"/>
    </location>
</feature>
<evidence type="ECO:0000313" key="3">
    <source>
        <dbReference type="Proteomes" id="UP001153269"/>
    </source>
</evidence>
<evidence type="ECO:0000256" key="1">
    <source>
        <dbReference type="SAM" id="MobiDB-lite"/>
    </source>
</evidence>
<comment type="caution">
    <text evidence="2">The sequence shown here is derived from an EMBL/GenBank/DDBJ whole genome shotgun (WGS) entry which is preliminary data.</text>
</comment>
<sequence length="165" mass="18732">MEQRHFQPPVMCSSFPSCPFTPPPPPVPPPPPLPCPRLLLQPVVSHGGGGVSWLSVHLSPPDSRRLCLEFSASSQQRKVQAPPRIQIQTQVKLPQRRGQAAGHRQKQVEMWNPQRRGTRPDLETPPRLSNMELPRLQLEFLLLHLLKVPLQLEAEEEQRRTEAHS</sequence>
<accession>A0A9N7TZP5</accession>
<name>A0A9N7TZP5_PLEPL</name>
<dbReference type="EMBL" id="CADEAL010000502">
    <property type="protein sequence ID" value="CAB1421049.1"/>
    <property type="molecule type" value="Genomic_DNA"/>
</dbReference>
<reference evidence="2" key="1">
    <citation type="submission" date="2020-03" db="EMBL/GenBank/DDBJ databases">
        <authorList>
            <person name="Weist P."/>
        </authorList>
    </citation>
    <scope>NUCLEOTIDE SEQUENCE</scope>
</reference>
<gene>
    <name evidence="2" type="ORF">PLEPLA_LOCUS8930</name>
</gene>
<dbReference type="AlphaFoldDB" id="A0A9N7TZP5"/>
<evidence type="ECO:0000313" key="2">
    <source>
        <dbReference type="EMBL" id="CAB1421049.1"/>
    </source>
</evidence>
<keyword evidence="3" id="KW-1185">Reference proteome</keyword>
<feature type="compositionally biased region" description="Pro residues" evidence="1">
    <location>
        <begin position="19"/>
        <end position="30"/>
    </location>
</feature>
<proteinExistence type="predicted"/>
<dbReference type="Proteomes" id="UP001153269">
    <property type="component" value="Unassembled WGS sequence"/>
</dbReference>